<dbReference type="FunFam" id="3.30.870.10:FF:000038">
    <property type="entry name" value="Probable tyrosyl-DNA phosphodiesterase"/>
    <property type="match status" value="1"/>
</dbReference>
<dbReference type="PANTHER" id="PTHR12415">
    <property type="entry name" value="TYROSYL-DNA PHOSPHODIESTERASE 1"/>
    <property type="match status" value="1"/>
</dbReference>
<proteinExistence type="inferred from homology"/>
<dbReference type="GO" id="GO:0003690">
    <property type="term" value="F:double-stranded DNA binding"/>
    <property type="evidence" value="ECO:0007669"/>
    <property type="project" value="TreeGrafter"/>
</dbReference>
<evidence type="ECO:0000256" key="10">
    <source>
        <dbReference type="PIRSR" id="PIRSR610347-2"/>
    </source>
</evidence>
<evidence type="ECO:0000256" key="3">
    <source>
        <dbReference type="ARBA" id="ARBA00022722"/>
    </source>
</evidence>
<dbReference type="PANTHER" id="PTHR12415:SF0">
    <property type="entry name" value="TYROSYL-DNA PHOSPHODIESTERASE 1"/>
    <property type="match status" value="1"/>
</dbReference>
<gene>
    <name evidence="13" type="ORF">MKZ38_001083</name>
</gene>
<accession>A0AAD5WU24</accession>
<evidence type="ECO:0000256" key="8">
    <source>
        <dbReference type="ARBA" id="ARBA00023242"/>
    </source>
</evidence>
<evidence type="ECO:0000256" key="2">
    <source>
        <dbReference type="ARBA" id="ARBA00010205"/>
    </source>
</evidence>
<dbReference type="Pfam" id="PF06087">
    <property type="entry name" value="Tyr-DNA_phospho"/>
    <property type="match status" value="1"/>
</dbReference>
<feature type="region of interest" description="Disordered" evidence="12">
    <location>
        <begin position="1"/>
        <end position="67"/>
    </location>
</feature>
<organism evidence="13 14">
    <name type="scientific">Zalerion maritima</name>
    <dbReference type="NCBI Taxonomy" id="339359"/>
    <lineage>
        <taxon>Eukaryota</taxon>
        <taxon>Fungi</taxon>
        <taxon>Dikarya</taxon>
        <taxon>Ascomycota</taxon>
        <taxon>Pezizomycotina</taxon>
        <taxon>Sordariomycetes</taxon>
        <taxon>Lulworthiomycetidae</taxon>
        <taxon>Lulworthiales</taxon>
        <taxon>Lulworthiaceae</taxon>
        <taxon>Zalerion</taxon>
    </lineage>
</organism>
<dbReference type="InterPro" id="IPR010347">
    <property type="entry name" value="Tdp1"/>
</dbReference>
<feature type="site" description="Interaction with DNA" evidence="11">
    <location>
        <position position="470"/>
    </location>
</feature>
<dbReference type="AlphaFoldDB" id="A0AAD5WU24"/>
<dbReference type="CDD" id="cd09194">
    <property type="entry name" value="PLDc_yTdp1_1"/>
    <property type="match status" value="1"/>
</dbReference>
<reference evidence="13" key="1">
    <citation type="submission" date="2022-07" db="EMBL/GenBank/DDBJ databases">
        <title>Draft genome sequence of Zalerion maritima ATCC 34329, a (micro)plastics degrading marine fungus.</title>
        <authorList>
            <person name="Paco A."/>
            <person name="Goncalves M.F.M."/>
            <person name="Rocha-Santos T.A.P."/>
            <person name="Alves A."/>
        </authorList>
    </citation>
    <scope>NUCLEOTIDE SEQUENCE</scope>
    <source>
        <strain evidence="13">ATCC 34329</strain>
    </source>
</reference>
<keyword evidence="14" id="KW-1185">Reference proteome</keyword>
<keyword evidence="4" id="KW-0227">DNA damage</keyword>
<dbReference type="GO" id="GO:0006281">
    <property type="term" value="P:DNA repair"/>
    <property type="evidence" value="ECO:0007669"/>
    <property type="project" value="UniProtKB-KW"/>
</dbReference>
<feature type="compositionally biased region" description="Polar residues" evidence="12">
    <location>
        <begin position="38"/>
        <end position="67"/>
    </location>
</feature>
<sequence length="569" mass="63800">MDSPATSRDVYREESKLESKCSPRRPISPPPLKRRKLTPQQTFSTSNASRLETPSVSACTPDANTEPETSPIYCALSSKPKSTVEDKQIRFIKSPFSLTRIHDLAPSQNVDCVDLSDILCDPLIRDVWIFNYLHDIDFIMSHLDPDVKNTVKVHIVHGFWKQEDPNRLNLHETASRYENVSLHAAFMPEMFGTHHSKMFIVLRHDDAAQLIIHTANMIERDWKNMAQGVWRSPLLPLMAESSPSNSAASGSGAEYGTGERFKHDLLNYLEAYDRRRRVCKPLRDKLANYSFEGVKGALVASVPGRFRQEDGNQTTFWGLQGLSKVLSSIHIPNSESGEPREAEVVAQISSVATLGPTDAWLENQLIAALSHSHGKKSRLRTRVVFPTAAEIRRSLDGYNAGGSIHWKIQSAQQQKQLAYMKPMLHHWSNDSGDGVQSSGRNRAAPHIKTYTRYNSEGSVDWALLTSGNVSKQAWGDQKDTEIRIASWEIGVLVWPALFSTGEDEAKMIPIFLKDIPSHMDAKGIADGTTVTGLRIPYNLPLRKYGNGDIPWVATTTHTTPDWRGTRWLL</sequence>
<dbReference type="GO" id="GO:0005634">
    <property type="term" value="C:nucleus"/>
    <property type="evidence" value="ECO:0007669"/>
    <property type="project" value="UniProtKB-SubCell"/>
</dbReference>
<evidence type="ECO:0000256" key="12">
    <source>
        <dbReference type="SAM" id="MobiDB-lite"/>
    </source>
</evidence>
<evidence type="ECO:0000256" key="6">
    <source>
        <dbReference type="ARBA" id="ARBA00022839"/>
    </source>
</evidence>
<evidence type="ECO:0000256" key="11">
    <source>
        <dbReference type="PIRSR" id="PIRSR610347-3"/>
    </source>
</evidence>
<evidence type="ECO:0000256" key="9">
    <source>
        <dbReference type="PIRSR" id="PIRSR610347-1"/>
    </source>
</evidence>
<comment type="caution">
    <text evidence="13">The sequence shown here is derived from an EMBL/GenBank/DDBJ whole genome shotgun (WGS) entry which is preliminary data.</text>
</comment>
<name>A0AAD5WU24_9PEZI</name>
<evidence type="ECO:0000256" key="7">
    <source>
        <dbReference type="ARBA" id="ARBA00023204"/>
    </source>
</evidence>
<protein>
    <submittedName>
        <fullName evidence="13">Tyrosyl-DNA phosphodiesterase</fullName>
    </submittedName>
</protein>
<evidence type="ECO:0000256" key="4">
    <source>
        <dbReference type="ARBA" id="ARBA00022763"/>
    </source>
</evidence>
<dbReference type="GO" id="GO:0004527">
    <property type="term" value="F:exonuclease activity"/>
    <property type="evidence" value="ECO:0007669"/>
    <property type="project" value="UniProtKB-KW"/>
</dbReference>
<keyword evidence="3" id="KW-0540">Nuclease</keyword>
<evidence type="ECO:0000256" key="5">
    <source>
        <dbReference type="ARBA" id="ARBA00022801"/>
    </source>
</evidence>
<feature type="binding site" evidence="10">
    <location>
        <position position="197"/>
    </location>
    <ligand>
        <name>substrate</name>
    </ligand>
</feature>
<dbReference type="GO" id="GO:0017005">
    <property type="term" value="F:3'-tyrosyl-DNA phosphodiesterase activity"/>
    <property type="evidence" value="ECO:0007669"/>
    <property type="project" value="TreeGrafter"/>
</dbReference>
<feature type="compositionally biased region" description="Basic and acidic residues" evidence="12">
    <location>
        <begin position="9"/>
        <end position="21"/>
    </location>
</feature>
<keyword evidence="7" id="KW-0234">DNA repair</keyword>
<dbReference type="GO" id="GO:0003697">
    <property type="term" value="F:single-stranded DNA binding"/>
    <property type="evidence" value="ECO:0007669"/>
    <property type="project" value="TreeGrafter"/>
</dbReference>
<keyword evidence="5" id="KW-0378">Hydrolase</keyword>
<feature type="active site" description="Nucleophile" evidence="9">
    <location>
        <position position="195"/>
    </location>
</feature>
<evidence type="ECO:0000256" key="1">
    <source>
        <dbReference type="ARBA" id="ARBA00004123"/>
    </source>
</evidence>
<keyword evidence="6" id="KW-0269">Exonuclease</keyword>
<evidence type="ECO:0000313" key="13">
    <source>
        <dbReference type="EMBL" id="KAJ2902047.1"/>
    </source>
</evidence>
<keyword evidence="8" id="KW-0539">Nucleus</keyword>
<evidence type="ECO:0000313" key="14">
    <source>
        <dbReference type="Proteomes" id="UP001201980"/>
    </source>
</evidence>
<dbReference type="EMBL" id="JAKWBI020000126">
    <property type="protein sequence ID" value="KAJ2902047.1"/>
    <property type="molecule type" value="Genomic_DNA"/>
</dbReference>
<feature type="binding site" evidence="10">
    <location>
        <position position="448"/>
    </location>
    <ligand>
        <name>substrate</name>
    </ligand>
</feature>
<feature type="active site" description="Proton donor/acceptor" evidence="9">
    <location>
        <position position="446"/>
    </location>
</feature>
<dbReference type="Proteomes" id="UP001201980">
    <property type="component" value="Unassembled WGS sequence"/>
</dbReference>
<comment type="subcellular location">
    <subcellularLocation>
        <location evidence="1">Nucleus</location>
    </subcellularLocation>
</comment>
<dbReference type="Gene3D" id="3.30.870.10">
    <property type="entry name" value="Endonuclease Chain A"/>
    <property type="match status" value="2"/>
</dbReference>
<dbReference type="SUPFAM" id="SSF56024">
    <property type="entry name" value="Phospholipase D/nuclease"/>
    <property type="match status" value="2"/>
</dbReference>
<comment type="similarity">
    <text evidence="2">Belongs to the tyrosyl-DNA phosphodiesterase family.</text>
</comment>